<evidence type="ECO:0000313" key="2">
    <source>
        <dbReference type="Proteomes" id="UP001500655"/>
    </source>
</evidence>
<dbReference type="InterPro" id="IPR051038">
    <property type="entry name" value="RMT2/GAMT_Mtase"/>
</dbReference>
<gene>
    <name evidence="1" type="ORF">GCM10009681_32990</name>
</gene>
<dbReference type="CDD" id="cd02440">
    <property type="entry name" value="AdoMet_MTases"/>
    <property type="match status" value="1"/>
</dbReference>
<dbReference type="Gene3D" id="3.40.50.150">
    <property type="entry name" value="Vaccinia Virus protein VP39"/>
    <property type="match status" value="1"/>
</dbReference>
<proteinExistence type="predicted"/>
<keyword evidence="2" id="KW-1185">Reference proteome</keyword>
<dbReference type="InterPro" id="IPR029063">
    <property type="entry name" value="SAM-dependent_MTases_sf"/>
</dbReference>
<sequence>MRMVTNDDTSADVDQATRVLVAENEVNRDLILEGMSEAETRRVRDELIPVYDEIGFHARQAWKSAPAVYDGHSLKILGHPVMEDWEDPYMAALAAVAASNGGQVLEVGFGLGISAGYIAQSPGITRHIIIEANADVAERARQFRDGIATHPTEVLEGLWEEVIDEVPDGSLDGILFDAYPLDQSEVMNQAHFAATAYRKLRPGGRFTYFSDEISGFRAEHFDALVAAGFAPGNIDFEIVNVTPPEDCQYWKSDTIIAPILTK</sequence>
<protein>
    <submittedName>
        <fullName evidence="1">Uncharacterized protein</fullName>
    </submittedName>
</protein>
<evidence type="ECO:0000313" key="1">
    <source>
        <dbReference type="EMBL" id="GAA1759158.1"/>
    </source>
</evidence>
<reference evidence="2" key="1">
    <citation type="journal article" date="2019" name="Int. J. Syst. Evol. Microbiol.">
        <title>The Global Catalogue of Microorganisms (GCM) 10K type strain sequencing project: providing services to taxonomists for standard genome sequencing and annotation.</title>
        <authorList>
            <consortium name="The Broad Institute Genomics Platform"/>
            <consortium name="The Broad Institute Genome Sequencing Center for Infectious Disease"/>
            <person name="Wu L."/>
            <person name="Ma J."/>
        </authorList>
    </citation>
    <scope>NUCLEOTIDE SEQUENCE [LARGE SCALE GENOMIC DNA]</scope>
    <source>
        <strain evidence="2">JCM 13249</strain>
    </source>
</reference>
<dbReference type="SUPFAM" id="SSF53335">
    <property type="entry name" value="S-adenosyl-L-methionine-dependent methyltransferases"/>
    <property type="match status" value="1"/>
</dbReference>
<dbReference type="EMBL" id="BAAALS010000015">
    <property type="protein sequence ID" value="GAA1759158.1"/>
    <property type="molecule type" value="Genomic_DNA"/>
</dbReference>
<comment type="caution">
    <text evidence="1">The sequence shown here is derived from an EMBL/GenBank/DDBJ whole genome shotgun (WGS) entry which is preliminary data.</text>
</comment>
<dbReference type="RefSeq" id="WP_344082472.1">
    <property type="nucleotide sequence ID" value="NZ_BAAALS010000015.1"/>
</dbReference>
<dbReference type="Proteomes" id="UP001500655">
    <property type="component" value="Unassembled WGS sequence"/>
</dbReference>
<dbReference type="PANTHER" id="PTHR32379:SF1">
    <property type="entry name" value="GUANIDINOACETATE N-METHYLTRANSFERASE"/>
    <property type="match status" value="1"/>
</dbReference>
<accession>A0ABP4WP69</accession>
<organism evidence="1 2">
    <name type="scientific">Luedemannella helvata</name>
    <dbReference type="NCBI Taxonomy" id="349315"/>
    <lineage>
        <taxon>Bacteria</taxon>
        <taxon>Bacillati</taxon>
        <taxon>Actinomycetota</taxon>
        <taxon>Actinomycetes</taxon>
        <taxon>Micromonosporales</taxon>
        <taxon>Micromonosporaceae</taxon>
        <taxon>Luedemannella</taxon>
    </lineage>
</organism>
<dbReference type="PANTHER" id="PTHR32379">
    <property type="entry name" value="GUANIDINOACETATE N-METHYLTRANSFERASE"/>
    <property type="match status" value="1"/>
</dbReference>
<name>A0ABP4WP69_9ACTN</name>